<feature type="binding site" evidence="8">
    <location>
        <position position="22"/>
    </location>
    <ligand>
        <name>Na(+)</name>
        <dbReference type="ChEBI" id="CHEBI:29101"/>
        <label>1</label>
    </ligand>
</feature>
<dbReference type="InterPro" id="IPR037272">
    <property type="entry name" value="SNS_sf"/>
</dbReference>
<evidence type="ECO:0000256" key="5">
    <source>
        <dbReference type="ARBA" id="ARBA00022847"/>
    </source>
</evidence>
<dbReference type="PANTHER" id="PTHR11616">
    <property type="entry name" value="SODIUM/CHLORIDE DEPENDENT TRANSPORTER"/>
    <property type="match status" value="1"/>
</dbReference>
<evidence type="ECO:0000256" key="4">
    <source>
        <dbReference type="ARBA" id="ARBA00022692"/>
    </source>
</evidence>
<dbReference type="Proteomes" id="UP001162162">
    <property type="component" value="Unassembled WGS sequence"/>
</dbReference>
<keyword evidence="3" id="KW-0813">Transport</keyword>
<accession>A0AAV8XGN8</accession>
<dbReference type="InterPro" id="IPR000175">
    <property type="entry name" value="Na/ntran_symport"/>
</dbReference>
<comment type="subcellular location">
    <subcellularLocation>
        <location evidence="1">Membrane</location>
        <topology evidence="1">Multi-pass membrane protein</topology>
    </subcellularLocation>
</comment>
<feature type="binding site" evidence="8">
    <location>
        <position position="27"/>
    </location>
    <ligand>
        <name>Na(+)</name>
        <dbReference type="ChEBI" id="CHEBI:29101"/>
        <label>1</label>
    </ligand>
</feature>
<sequence>MAQSCKIWLSRIPTAICTMSIAAGIGNLYRLPQIALIRGGLPFFIAYIILTLVIGLPLLFLELGIGQLAEEGFIKSWRAVPFFRGIGYIKLLAGCMLSVYYPLYMGLALYYTIWIIKEPFPFQECSAGVKITESGYSVYGKDGQECLR</sequence>
<evidence type="ECO:0000256" key="9">
    <source>
        <dbReference type="SAM" id="Phobius"/>
    </source>
</evidence>
<evidence type="ECO:0000256" key="8">
    <source>
        <dbReference type="PIRSR" id="PIRSR600175-1"/>
    </source>
</evidence>
<dbReference type="EMBL" id="JAPWTK010000611">
    <property type="protein sequence ID" value="KAJ8937842.1"/>
    <property type="molecule type" value="Genomic_DNA"/>
</dbReference>
<dbReference type="AlphaFoldDB" id="A0AAV8XGN8"/>
<keyword evidence="8" id="KW-0479">Metal-binding</keyword>
<evidence type="ECO:0000256" key="2">
    <source>
        <dbReference type="ARBA" id="ARBA00006459"/>
    </source>
</evidence>
<feature type="transmembrane region" description="Helical" evidence="9">
    <location>
        <begin position="12"/>
        <end position="29"/>
    </location>
</feature>
<reference evidence="10" key="1">
    <citation type="journal article" date="2023" name="Insect Mol. Biol.">
        <title>Genome sequencing provides insights into the evolution of gene families encoding plant cell wall-degrading enzymes in longhorned beetles.</title>
        <authorList>
            <person name="Shin N.R."/>
            <person name="Okamura Y."/>
            <person name="Kirsch R."/>
            <person name="Pauchet Y."/>
        </authorList>
    </citation>
    <scope>NUCLEOTIDE SEQUENCE</scope>
    <source>
        <strain evidence="10">AMC_N1</strain>
    </source>
</reference>
<dbReference type="GO" id="GO:0046872">
    <property type="term" value="F:metal ion binding"/>
    <property type="evidence" value="ECO:0007669"/>
    <property type="project" value="UniProtKB-KW"/>
</dbReference>
<gene>
    <name evidence="10" type="ORF">NQ318_022260</name>
</gene>
<dbReference type="Pfam" id="PF00209">
    <property type="entry name" value="SNF"/>
    <property type="match status" value="1"/>
</dbReference>
<keyword evidence="7 9" id="KW-0472">Membrane</keyword>
<evidence type="ECO:0000256" key="3">
    <source>
        <dbReference type="ARBA" id="ARBA00022448"/>
    </source>
</evidence>
<evidence type="ECO:0000256" key="6">
    <source>
        <dbReference type="ARBA" id="ARBA00022989"/>
    </source>
</evidence>
<keyword evidence="11" id="KW-1185">Reference proteome</keyword>
<organism evidence="10 11">
    <name type="scientific">Aromia moschata</name>
    <dbReference type="NCBI Taxonomy" id="1265417"/>
    <lineage>
        <taxon>Eukaryota</taxon>
        <taxon>Metazoa</taxon>
        <taxon>Ecdysozoa</taxon>
        <taxon>Arthropoda</taxon>
        <taxon>Hexapoda</taxon>
        <taxon>Insecta</taxon>
        <taxon>Pterygota</taxon>
        <taxon>Neoptera</taxon>
        <taxon>Endopterygota</taxon>
        <taxon>Coleoptera</taxon>
        <taxon>Polyphaga</taxon>
        <taxon>Cucujiformia</taxon>
        <taxon>Chrysomeloidea</taxon>
        <taxon>Cerambycidae</taxon>
        <taxon>Cerambycinae</taxon>
        <taxon>Callichromatini</taxon>
        <taxon>Aromia</taxon>
    </lineage>
</organism>
<comment type="caution">
    <text evidence="10">The sequence shown here is derived from an EMBL/GenBank/DDBJ whole genome shotgun (WGS) entry which is preliminary data.</text>
</comment>
<evidence type="ECO:0000256" key="1">
    <source>
        <dbReference type="ARBA" id="ARBA00004141"/>
    </source>
</evidence>
<keyword evidence="5" id="KW-0769">Symport</keyword>
<dbReference type="PRINTS" id="PR00176">
    <property type="entry name" value="NANEUSMPORT"/>
</dbReference>
<protein>
    <submittedName>
        <fullName evidence="10">Uncharacterized protein</fullName>
    </submittedName>
</protein>
<comment type="similarity">
    <text evidence="2">Belongs to the sodium:neurotransmitter symporter (SNF) (TC 2.A.22) family.</text>
</comment>
<name>A0AAV8XGN8_9CUCU</name>
<dbReference type="GO" id="GO:0005886">
    <property type="term" value="C:plasma membrane"/>
    <property type="evidence" value="ECO:0007669"/>
    <property type="project" value="TreeGrafter"/>
</dbReference>
<dbReference type="SUPFAM" id="SSF161070">
    <property type="entry name" value="SNF-like"/>
    <property type="match status" value="1"/>
</dbReference>
<proteinExistence type="inferred from homology"/>
<keyword evidence="8" id="KW-0915">Sodium</keyword>
<dbReference type="PANTHER" id="PTHR11616:SF240">
    <property type="entry name" value="BLOATED TUBULES, ISOFORM B-RELATED"/>
    <property type="match status" value="1"/>
</dbReference>
<keyword evidence="6 9" id="KW-1133">Transmembrane helix</keyword>
<evidence type="ECO:0000313" key="10">
    <source>
        <dbReference type="EMBL" id="KAJ8937842.1"/>
    </source>
</evidence>
<dbReference type="PROSITE" id="PS50267">
    <property type="entry name" value="NA_NEUROTRAN_SYMP_3"/>
    <property type="match status" value="1"/>
</dbReference>
<feature type="transmembrane region" description="Helical" evidence="9">
    <location>
        <begin position="41"/>
        <end position="61"/>
    </location>
</feature>
<evidence type="ECO:0000256" key="7">
    <source>
        <dbReference type="ARBA" id="ARBA00023136"/>
    </source>
</evidence>
<dbReference type="GO" id="GO:0015375">
    <property type="term" value="F:glycine:sodium symporter activity"/>
    <property type="evidence" value="ECO:0007669"/>
    <property type="project" value="TreeGrafter"/>
</dbReference>
<keyword evidence="4 9" id="KW-0812">Transmembrane</keyword>
<feature type="transmembrane region" description="Helical" evidence="9">
    <location>
        <begin position="82"/>
        <end position="101"/>
    </location>
</feature>
<evidence type="ECO:0000313" key="11">
    <source>
        <dbReference type="Proteomes" id="UP001162162"/>
    </source>
</evidence>